<proteinExistence type="predicted"/>
<accession>A0A5M6DHH8</accession>
<reference evidence="1 2" key="1">
    <citation type="submission" date="2019-08" db="EMBL/GenBank/DDBJ databases">
        <authorList>
            <person name="Dhanesh K."/>
            <person name="Kumar G."/>
            <person name="Sasikala C."/>
            <person name="Venkata Ramana C."/>
        </authorList>
    </citation>
    <scope>NUCLEOTIDE SEQUENCE [LARGE SCALE GENOMIC DNA]</scope>
    <source>
        <strain evidence="1 2">JC645</strain>
    </source>
</reference>
<dbReference type="EMBL" id="VWOX01000001">
    <property type="protein sequence ID" value="KAA5546998.1"/>
    <property type="molecule type" value="Genomic_DNA"/>
</dbReference>
<evidence type="ECO:0000313" key="1">
    <source>
        <dbReference type="EMBL" id="KAA5546998.1"/>
    </source>
</evidence>
<protein>
    <submittedName>
        <fullName evidence="1">Uncharacterized protein</fullName>
    </submittedName>
</protein>
<sequence>MHRVDELRSLNDGWDDDGAIAPSEDAIHVAKQFIRRGWVARNVPEVRPTADGGLQFDWRAGDRSLEIEVEADGSVYFLKSDFSNDQFEEDEITQPASGSQGHVRAYEDRIKGLLTWVRGE</sequence>
<dbReference type="AlphaFoldDB" id="A0A5M6DHH8"/>
<comment type="caution">
    <text evidence="1">The sequence shown here is derived from an EMBL/GenBank/DDBJ whole genome shotgun (WGS) entry which is preliminary data.</text>
</comment>
<dbReference type="Proteomes" id="UP000324479">
    <property type="component" value="Unassembled WGS sequence"/>
</dbReference>
<evidence type="ECO:0000313" key="2">
    <source>
        <dbReference type="Proteomes" id="UP000324479"/>
    </source>
</evidence>
<keyword evidence="2" id="KW-1185">Reference proteome</keyword>
<gene>
    <name evidence="1" type="ORF">FYK55_00850</name>
</gene>
<dbReference type="RefSeq" id="WP_150074105.1">
    <property type="nucleotide sequence ID" value="NZ_VWOX01000001.1"/>
</dbReference>
<name>A0A5M6DHH8_9BACT</name>
<organism evidence="1 2">
    <name type="scientific">Roseiconus nitratireducens</name>
    <dbReference type="NCBI Taxonomy" id="2605748"/>
    <lineage>
        <taxon>Bacteria</taxon>
        <taxon>Pseudomonadati</taxon>
        <taxon>Planctomycetota</taxon>
        <taxon>Planctomycetia</taxon>
        <taxon>Pirellulales</taxon>
        <taxon>Pirellulaceae</taxon>
        <taxon>Roseiconus</taxon>
    </lineage>
</organism>